<feature type="region of interest" description="Disordered" evidence="1">
    <location>
        <begin position="374"/>
        <end position="403"/>
    </location>
</feature>
<protein>
    <submittedName>
        <fullName evidence="2">Uncharacterized protein</fullName>
    </submittedName>
</protein>
<proteinExistence type="predicted"/>
<name>A0A077ZTV0_STYLE</name>
<reference evidence="2 3" key="1">
    <citation type="submission" date="2014-06" db="EMBL/GenBank/DDBJ databases">
        <authorList>
            <person name="Swart Estienne"/>
        </authorList>
    </citation>
    <scope>NUCLEOTIDE SEQUENCE [LARGE SCALE GENOMIC DNA]</scope>
    <source>
        <strain evidence="2 3">130c</strain>
    </source>
</reference>
<keyword evidence="3" id="KW-1185">Reference proteome</keyword>
<evidence type="ECO:0000256" key="1">
    <source>
        <dbReference type="SAM" id="MobiDB-lite"/>
    </source>
</evidence>
<dbReference type="Proteomes" id="UP000039865">
    <property type="component" value="Unassembled WGS sequence"/>
</dbReference>
<feature type="region of interest" description="Disordered" evidence="1">
    <location>
        <begin position="200"/>
        <end position="293"/>
    </location>
</feature>
<dbReference type="EMBL" id="CCKQ01000775">
    <property type="protein sequence ID" value="CDW71871.1"/>
    <property type="molecule type" value="Genomic_DNA"/>
</dbReference>
<dbReference type="AlphaFoldDB" id="A0A077ZTV0"/>
<evidence type="ECO:0000313" key="2">
    <source>
        <dbReference type="EMBL" id="CDW71871.1"/>
    </source>
</evidence>
<feature type="compositionally biased region" description="Polar residues" evidence="1">
    <location>
        <begin position="208"/>
        <end position="260"/>
    </location>
</feature>
<evidence type="ECO:0000313" key="3">
    <source>
        <dbReference type="Proteomes" id="UP000039865"/>
    </source>
</evidence>
<organism evidence="2 3">
    <name type="scientific">Stylonychia lemnae</name>
    <name type="common">Ciliate</name>
    <dbReference type="NCBI Taxonomy" id="5949"/>
    <lineage>
        <taxon>Eukaryota</taxon>
        <taxon>Sar</taxon>
        <taxon>Alveolata</taxon>
        <taxon>Ciliophora</taxon>
        <taxon>Intramacronucleata</taxon>
        <taxon>Spirotrichea</taxon>
        <taxon>Stichotrichia</taxon>
        <taxon>Sporadotrichida</taxon>
        <taxon>Oxytrichidae</taxon>
        <taxon>Stylonychinae</taxon>
        <taxon>Stylonychia</taxon>
    </lineage>
</organism>
<feature type="compositionally biased region" description="Polar residues" evidence="1">
    <location>
        <begin position="277"/>
        <end position="293"/>
    </location>
</feature>
<dbReference type="InParanoid" id="A0A077ZTV0"/>
<accession>A0A077ZTV0</accession>
<gene>
    <name evidence="2" type="primary">Contig8020.g8550</name>
    <name evidence="2" type="ORF">STYLEM_821</name>
</gene>
<sequence>MPSTSSISYQTLQECNHLQCSPTFRNSDIAKSYHSLYSSSEYYQVNNKIDKRSISIDKSRRNENNKCLQISPTRTIATHECKLVYKSIMLNSDIMKDDVLFKLESPERMRDVGPGAYQTELRSAHQSFNIKTSEAFQRLINQQLQKNSSHSNLKSQKSPSRNDRLSIYSQQQNSQNSIVYKLENDPYKNTKKLLQKLSQTLQQTPQKEQSLQDSLMQHQSTSHKNTDQSKSIQQKSTTTGGHKSNFSPQSPNQNQMSNHISHFLPAGNLSSEKKSDSNQNVNRNHPSSFMNSISTSKIQQYDIRYTQSPDGFVTPIQNLATYAQGINIQGSLISNQSPIHLGNSDGQFEYEQYHQQFQSVEKNRERVLSQLMKQSPATESKLQKFNKNSSPMKQSQSGGKLYSPNTQKYLQKIREGNQRNYNIMSQQRIDSQSVLTKDFELSNTVQSNQQHFTSLQNFLSDEGEIDENELDEKQVKTPVSQKFQQLQHQKYTEISIGYERNHLQSSESVQSELISR</sequence>